<dbReference type="PROSITE" id="PS51683">
    <property type="entry name" value="SAM_OMT_II"/>
    <property type="match status" value="1"/>
</dbReference>
<dbReference type="Pfam" id="PF00891">
    <property type="entry name" value="Methyltransf_2"/>
    <property type="match status" value="1"/>
</dbReference>
<comment type="caution">
    <text evidence="6">The sequence shown here is derived from an EMBL/GenBank/DDBJ whole genome shotgun (WGS) entry which is preliminary data.</text>
</comment>
<dbReference type="InterPro" id="IPR036390">
    <property type="entry name" value="WH_DNA-bd_sf"/>
</dbReference>
<keyword evidence="2" id="KW-0808">Transferase</keyword>
<organism evidence="6 7">
    <name type="scientific">Quillaja saponaria</name>
    <name type="common">Soap bark tree</name>
    <dbReference type="NCBI Taxonomy" id="32244"/>
    <lineage>
        <taxon>Eukaryota</taxon>
        <taxon>Viridiplantae</taxon>
        <taxon>Streptophyta</taxon>
        <taxon>Embryophyta</taxon>
        <taxon>Tracheophyta</taxon>
        <taxon>Spermatophyta</taxon>
        <taxon>Magnoliopsida</taxon>
        <taxon>eudicotyledons</taxon>
        <taxon>Gunneridae</taxon>
        <taxon>Pentapetalae</taxon>
        <taxon>rosids</taxon>
        <taxon>fabids</taxon>
        <taxon>Fabales</taxon>
        <taxon>Quillajaceae</taxon>
        <taxon>Quillaja</taxon>
    </lineage>
</organism>
<proteinExistence type="predicted"/>
<accession>A0AAD7LV96</accession>
<feature type="domain" description="O-methyltransferase C-terminal" evidence="4">
    <location>
        <begin position="67"/>
        <end position="262"/>
    </location>
</feature>
<name>A0AAD7LV96_QUISA</name>
<reference evidence="6" key="1">
    <citation type="journal article" date="2023" name="Science">
        <title>Elucidation of the pathway for biosynthesis of saponin adjuvants from the soapbark tree.</title>
        <authorList>
            <person name="Reed J."/>
            <person name="Orme A."/>
            <person name="El-Demerdash A."/>
            <person name="Owen C."/>
            <person name="Martin L.B.B."/>
            <person name="Misra R.C."/>
            <person name="Kikuchi S."/>
            <person name="Rejzek M."/>
            <person name="Martin A.C."/>
            <person name="Harkess A."/>
            <person name="Leebens-Mack J."/>
            <person name="Louveau T."/>
            <person name="Stephenson M.J."/>
            <person name="Osbourn A."/>
        </authorList>
    </citation>
    <scope>NUCLEOTIDE SEQUENCE</scope>
    <source>
        <strain evidence="6">S10</strain>
    </source>
</reference>
<dbReference type="InterPro" id="IPR001077">
    <property type="entry name" value="COMT_C"/>
</dbReference>
<dbReference type="InterPro" id="IPR036388">
    <property type="entry name" value="WH-like_DNA-bd_sf"/>
</dbReference>
<evidence type="ECO:0000259" key="4">
    <source>
        <dbReference type="Pfam" id="PF00891"/>
    </source>
</evidence>
<keyword evidence="1" id="KW-0489">Methyltransferase</keyword>
<keyword evidence="3" id="KW-0949">S-adenosyl-L-methionine</keyword>
<dbReference type="GO" id="GO:0008171">
    <property type="term" value="F:O-methyltransferase activity"/>
    <property type="evidence" value="ECO:0007669"/>
    <property type="project" value="InterPro"/>
</dbReference>
<dbReference type="KEGG" id="qsa:O6P43_014725"/>
<dbReference type="GO" id="GO:0032259">
    <property type="term" value="P:methylation"/>
    <property type="evidence" value="ECO:0007669"/>
    <property type="project" value="UniProtKB-KW"/>
</dbReference>
<protein>
    <submittedName>
        <fullName evidence="6">O-methyltransferase</fullName>
    </submittedName>
</protein>
<evidence type="ECO:0000256" key="3">
    <source>
        <dbReference type="ARBA" id="ARBA00022691"/>
    </source>
</evidence>
<feature type="domain" description="O-methyltransferase dimerisation" evidence="5">
    <location>
        <begin position="9"/>
        <end position="48"/>
    </location>
</feature>
<dbReference type="Gene3D" id="1.10.10.10">
    <property type="entry name" value="Winged helix-like DNA-binding domain superfamily/Winged helix DNA-binding domain"/>
    <property type="match status" value="1"/>
</dbReference>
<dbReference type="SUPFAM" id="SSF46785">
    <property type="entry name" value="Winged helix' DNA-binding domain"/>
    <property type="match status" value="1"/>
</dbReference>
<evidence type="ECO:0000256" key="1">
    <source>
        <dbReference type="ARBA" id="ARBA00022603"/>
    </source>
</evidence>
<gene>
    <name evidence="6" type="ORF">O6P43_014725</name>
</gene>
<dbReference type="Gene3D" id="3.40.50.150">
    <property type="entry name" value="Vaccinia Virus protein VP39"/>
    <property type="match status" value="1"/>
</dbReference>
<dbReference type="PANTHER" id="PTHR11746">
    <property type="entry name" value="O-METHYLTRANSFERASE"/>
    <property type="match status" value="1"/>
</dbReference>
<dbReference type="SUPFAM" id="SSF53335">
    <property type="entry name" value="S-adenosyl-L-methionine-dependent methyltransferases"/>
    <property type="match status" value="1"/>
</dbReference>
<evidence type="ECO:0000313" key="7">
    <source>
        <dbReference type="Proteomes" id="UP001163823"/>
    </source>
</evidence>
<dbReference type="AlphaFoldDB" id="A0AAD7LV96"/>
<sequence length="281" mass="30938">MDTPFPNISNLARIMRFLVHKKIFTICQSSDGGEALYGLTDTSRWFLSENYASIVNFQTHPLILNSWCSLSQCVIDGGSAFKSAHKSELWEVVKQNPQFKYVVNESMASAAKLNVGVILSEYKDGFVNIESLVDVGGGTGTFVTEVVKSHPHIKGVNFDLPHVVATVQDHSGVITHVGGDMFQIIPKADAVSLMSVLHNWSDEECIQILKNCCKAIPEKNGKIIIVEIVLEQPEQETINGGVLDVPAEKELNKLLQEGGFPRYNIIKIPTVPSIIEAYPSL</sequence>
<dbReference type="InterPro" id="IPR012967">
    <property type="entry name" value="COMT_dimerisation"/>
</dbReference>
<evidence type="ECO:0000259" key="5">
    <source>
        <dbReference type="Pfam" id="PF08100"/>
    </source>
</evidence>
<keyword evidence="7" id="KW-1185">Reference proteome</keyword>
<evidence type="ECO:0000256" key="2">
    <source>
        <dbReference type="ARBA" id="ARBA00022679"/>
    </source>
</evidence>
<dbReference type="InterPro" id="IPR029063">
    <property type="entry name" value="SAM-dependent_MTases_sf"/>
</dbReference>
<dbReference type="Proteomes" id="UP001163823">
    <property type="component" value="Chromosome 6"/>
</dbReference>
<dbReference type="Pfam" id="PF08100">
    <property type="entry name" value="Dimerisation"/>
    <property type="match status" value="1"/>
</dbReference>
<evidence type="ECO:0000313" key="6">
    <source>
        <dbReference type="EMBL" id="KAJ7965003.1"/>
    </source>
</evidence>
<dbReference type="InterPro" id="IPR016461">
    <property type="entry name" value="COMT-like"/>
</dbReference>
<dbReference type="EMBL" id="JARAOO010000006">
    <property type="protein sequence ID" value="KAJ7965003.1"/>
    <property type="molecule type" value="Genomic_DNA"/>
</dbReference>